<dbReference type="PANTHER" id="PTHR14187:SF5">
    <property type="entry name" value="HEAT SHOCK 70 KDA PROTEIN 12A"/>
    <property type="match status" value="1"/>
</dbReference>
<dbReference type="PANTHER" id="PTHR14187">
    <property type="entry name" value="ALPHA KINASE/ELONGATION FACTOR 2 KINASE"/>
    <property type="match status" value="1"/>
</dbReference>
<feature type="region of interest" description="Disordered" evidence="1">
    <location>
        <begin position="36"/>
        <end position="58"/>
    </location>
</feature>
<dbReference type="Gene3D" id="3.30.420.40">
    <property type="match status" value="1"/>
</dbReference>
<dbReference type="InterPro" id="IPR043129">
    <property type="entry name" value="ATPase_NBD"/>
</dbReference>
<accession>A0A9P6ARF0</accession>
<proteinExistence type="predicted"/>
<evidence type="ECO:0000313" key="2">
    <source>
        <dbReference type="EMBL" id="KAF9510329.1"/>
    </source>
</evidence>
<dbReference type="Proteomes" id="UP000886523">
    <property type="component" value="Unassembled WGS sequence"/>
</dbReference>
<organism evidence="2 3">
    <name type="scientific">Hydnum rufescens UP504</name>
    <dbReference type="NCBI Taxonomy" id="1448309"/>
    <lineage>
        <taxon>Eukaryota</taxon>
        <taxon>Fungi</taxon>
        <taxon>Dikarya</taxon>
        <taxon>Basidiomycota</taxon>
        <taxon>Agaricomycotina</taxon>
        <taxon>Agaricomycetes</taxon>
        <taxon>Cantharellales</taxon>
        <taxon>Hydnaceae</taxon>
        <taxon>Hydnum</taxon>
    </lineage>
</organism>
<evidence type="ECO:0000256" key="1">
    <source>
        <dbReference type="SAM" id="MobiDB-lite"/>
    </source>
</evidence>
<comment type="caution">
    <text evidence="2">The sequence shown here is derived from an EMBL/GenBank/DDBJ whole genome shotgun (WGS) entry which is preliminary data.</text>
</comment>
<dbReference type="CDD" id="cd10170">
    <property type="entry name" value="ASKHA_NBD_HSP70"/>
    <property type="match status" value="1"/>
</dbReference>
<dbReference type="OrthoDB" id="2963168at2759"/>
<name>A0A9P6ARF0_9AGAM</name>
<protein>
    <recommendedName>
        <fullName evidence="4">Actin-like ATPase domain-containing protein</fullName>
    </recommendedName>
</protein>
<keyword evidence="3" id="KW-1185">Reference proteome</keyword>
<dbReference type="EMBL" id="MU129018">
    <property type="protein sequence ID" value="KAF9510329.1"/>
    <property type="molecule type" value="Genomic_DNA"/>
</dbReference>
<sequence>MPSLSSSTSWVPHLRVLGSLLTKEREETEYLWILQPQTAPNPSSHDSDDPKIVRPYPTSSQYPASFIRGERSISSHSPIDGQCAPSFISFDILDPHQPKASPHPAQVYPPPATVDNPPRHIKYFISIDFGAAYSGVSYVTPGSGEVHAWTGSSGSLSKIPTCLVYDALGHIRAWGLEAKDISLKKGWIRCEWFKLWLNPSSAPRTVLASRIFQPPKNVVDVVADYLSCLWMHTKSLIQEKHPSSFSHAEVYLTVPSSWDLQTSLLLREAATKAGLVVQDSESEDIYWEERLHIIPEAEASVIHSFLSPAFKFPQDQVLTICDAGGATVDLATYKVLRASGAPKIAEDRSTFWFLLRILVFGVAFSRARAGASRCSPRTSGRSQPGALSCVAFSQSEKLDYKGAEDDTKQFRFRCLHGEDWGEAPLSLVMIPPPGLDHGELIIPGDVLRREVFDPVVKEVLHSIATHVQASHVRPDVLLLVGGFSANGYLFQCISDQFSPSILSIIRPADGDIALCRGGARFGIGSPVSSVIQPQNVFRLVSLPVQEEDRMTRPAYITNVAGRWFCERRVEYIIRRGASLMKGSRRELRVRKFCASRYDRTLDSCFTRRLVTKPGDTSMKRSFLEQVEASPFGISTLISSLGLRWMVRSFDVYSFTMG</sequence>
<evidence type="ECO:0000313" key="3">
    <source>
        <dbReference type="Proteomes" id="UP000886523"/>
    </source>
</evidence>
<dbReference type="SUPFAM" id="SSF53067">
    <property type="entry name" value="Actin-like ATPase domain"/>
    <property type="match status" value="2"/>
</dbReference>
<dbReference type="AlphaFoldDB" id="A0A9P6ARF0"/>
<evidence type="ECO:0008006" key="4">
    <source>
        <dbReference type="Google" id="ProtNLM"/>
    </source>
</evidence>
<gene>
    <name evidence="2" type="ORF">BS47DRAFT_1487511</name>
</gene>
<reference evidence="2" key="1">
    <citation type="journal article" date="2020" name="Nat. Commun.">
        <title>Large-scale genome sequencing of mycorrhizal fungi provides insights into the early evolution of symbiotic traits.</title>
        <authorList>
            <person name="Miyauchi S."/>
            <person name="Kiss E."/>
            <person name="Kuo A."/>
            <person name="Drula E."/>
            <person name="Kohler A."/>
            <person name="Sanchez-Garcia M."/>
            <person name="Morin E."/>
            <person name="Andreopoulos B."/>
            <person name="Barry K.W."/>
            <person name="Bonito G."/>
            <person name="Buee M."/>
            <person name="Carver A."/>
            <person name="Chen C."/>
            <person name="Cichocki N."/>
            <person name="Clum A."/>
            <person name="Culley D."/>
            <person name="Crous P.W."/>
            <person name="Fauchery L."/>
            <person name="Girlanda M."/>
            <person name="Hayes R.D."/>
            <person name="Keri Z."/>
            <person name="LaButti K."/>
            <person name="Lipzen A."/>
            <person name="Lombard V."/>
            <person name="Magnuson J."/>
            <person name="Maillard F."/>
            <person name="Murat C."/>
            <person name="Nolan M."/>
            <person name="Ohm R.A."/>
            <person name="Pangilinan J."/>
            <person name="Pereira M.F."/>
            <person name="Perotto S."/>
            <person name="Peter M."/>
            <person name="Pfister S."/>
            <person name="Riley R."/>
            <person name="Sitrit Y."/>
            <person name="Stielow J.B."/>
            <person name="Szollosi G."/>
            <person name="Zifcakova L."/>
            <person name="Stursova M."/>
            <person name="Spatafora J.W."/>
            <person name="Tedersoo L."/>
            <person name="Vaario L.M."/>
            <person name="Yamada A."/>
            <person name="Yan M."/>
            <person name="Wang P."/>
            <person name="Xu J."/>
            <person name="Bruns T."/>
            <person name="Baldrian P."/>
            <person name="Vilgalys R."/>
            <person name="Dunand C."/>
            <person name="Henrissat B."/>
            <person name="Grigoriev I.V."/>
            <person name="Hibbett D."/>
            <person name="Nagy L.G."/>
            <person name="Martin F.M."/>
        </authorList>
    </citation>
    <scope>NUCLEOTIDE SEQUENCE</scope>
    <source>
        <strain evidence="2">UP504</strain>
    </source>
</reference>